<keyword evidence="1" id="KW-0175">Coiled coil</keyword>
<evidence type="ECO:0000256" key="2">
    <source>
        <dbReference type="SAM" id="MobiDB-lite"/>
    </source>
</evidence>
<accession>A0ABQ5FXQ3</accession>
<dbReference type="Proteomes" id="UP001151760">
    <property type="component" value="Unassembled WGS sequence"/>
</dbReference>
<feature type="region of interest" description="Disordered" evidence="2">
    <location>
        <begin position="233"/>
        <end position="259"/>
    </location>
</feature>
<comment type="caution">
    <text evidence="3">The sequence shown here is derived from an EMBL/GenBank/DDBJ whole genome shotgun (WGS) entry which is preliminary data.</text>
</comment>
<evidence type="ECO:0000313" key="3">
    <source>
        <dbReference type="EMBL" id="GJT68081.1"/>
    </source>
</evidence>
<feature type="coiled-coil region" evidence="1">
    <location>
        <begin position="645"/>
        <end position="679"/>
    </location>
</feature>
<name>A0ABQ5FXQ3_9ASTR</name>
<keyword evidence="4" id="KW-1185">Reference proteome</keyword>
<reference evidence="3" key="1">
    <citation type="journal article" date="2022" name="Int. J. Mol. Sci.">
        <title>Draft Genome of Tanacetum Coccineum: Genomic Comparison of Closely Related Tanacetum-Family Plants.</title>
        <authorList>
            <person name="Yamashiro T."/>
            <person name="Shiraishi A."/>
            <person name="Nakayama K."/>
            <person name="Satake H."/>
        </authorList>
    </citation>
    <scope>NUCLEOTIDE SEQUENCE</scope>
</reference>
<dbReference type="EMBL" id="BQNB010017866">
    <property type="protein sequence ID" value="GJT68081.1"/>
    <property type="molecule type" value="Genomic_DNA"/>
</dbReference>
<reference evidence="3" key="2">
    <citation type="submission" date="2022-01" db="EMBL/GenBank/DDBJ databases">
        <authorList>
            <person name="Yamashiro T."/>
            <person name="Shiraishi A."/>
            <person name="Satake H."/>
            <person name="Nakayama K."/>
        </authorList>
    </citation>
    <scope>NUCLEOTIDE SEQUENCE</scope>
</reference>
<evidence type="ECO:0008006" key="5">
    <source>
        <dbReference type="Google" id="ProtNLM"/>
    </source>
</evidence>
<organism evidence="3 4">
    <name type="scientific">Tanacetum coccineum</name>
    <dbReference type="NCBI Taxonomy" id="301880"/>
    <lineage>
        <taxon>Eukaryota</taxon>
        <taxon>Viridiplantae</taxon>
        <taxon>Streptophyta</taxon>
        <taxon>Embryophyta</taxon>
        <taxon>Tracheophyta</taxon>
        <taxon>Spermatophyta</taxon>
        <taxon>Magnoliopsida</taxon>
        <taxon>eudicotyledons</taxon>
        <taxon>Gunneridae</taxon>
        <taxon>Pentapetalae</taxon>
        <taxon>asterids</taxon>
        <taxon>campanulids</taxon>
        <taxon>Asterales</taxon>
        <taxon>Asteraceae</taxon>
        <taxon>Asteroideae</taxon>
        <taxon>Anthemideae</taxon>
        <taxon>Anthemidinae</taxon>
        <taxon>Tanacetum</taxon>
    </lineage>
</organism>
<feature type="compositionally biased region" description="Polar residues" evidence="2">
    <location>
        <begin position="248"/>
        <end position="259"/>
    </location>
</feature>
<sequence>MEQPTLSKARRGAYIDYYNLEVTDTFRVSNKTYEWDEEDVSSDDNELMEVKALMALTKEERVFVSKECARNGEWVHISIRKHSSTENLKENKNLRKELNKLKSITKTWLNSSKQVNQCISEQILSQKKRIMGVDQLTEDPSSSRLKDLVFIKSSVDNTKASIPSVERLWLSDVKGFILPNHDTSRILPAESQRNLTDSLVTIIDSLETDYDSADESSVCSTFFPLLEKPGDAKTVSGPKAENKKASALKSNSAPAENSKNVKSTDYLHLDLALLMQSRAMKLIQGVSVWEGAEEVQSIIHIKAEKCKNMKHSQDMQLIQKLRDDQKCMKKVFEVMSGRNIVTNSRVTPSWREIVSLTFSEAGVLHVNWISFGHCVEIDKLAEVSLGKWIYIGSVQGRQNRGQGNNARGAVAAGNEGFQNRVGNANPGQAKAIKCYKFNGIGHIARQCTQPKQPQNLEYSKDKMLLMQAQENRVLLDEDQLLFIAGGQTNTFDDDVDEAPVQDLALNEDNIFQADQCDAFDFDVDEAPTAQTMFMANLSSTNPIYDEAGLSYDSDILSKVQDHDNYIDSVGEYHEVHEKQNDVQPSYVVNSDAEYTSDSNIIPYEQYVKDNAVQVVQSNVSSVLNDALMMIINDMHIQAAQCVSANEQNKVVNESLTAELARHKEQVELYEKGQESLKKELHSVKIQLNSTINHNKSMIEEGVTLKKDFKQKENKYLEDFLDMKALKEKVEDKLFKQDRSLQTIHMLCKPKPYYDDEKKKVAIGYKNHLDLTSAMQVQSALYNGYEIVKTNHTPAVVHDSEDTLTLAKITRKRMLENVKSPLCAEKRVKIAPSYYSKENYLVTFTPQIHLTPEQIFWSSDIQCLTLKPISTMMVYPPNTPAKLVPRVLPTKIQKGKGVSNKQRNVTLLRMKESLQGKDNTMRNLKVQIYHMNERRVRAENAKIKQYYKELYDSIKITCAKTIENTTSLLTEIENLKARLKGKMKCVTMDTVKPKVLAPGMYAIDVELIPPHNKNNMEVHLDYLKHLKKSVEILREIVEEARIETPLDNVLANA</sequence>
<proteinExistence type="predicted"/>
<evidence type="ECO:0000313" key="4">
    <source>
        <dbReference type="Proteomes" id="UP001151760"/>
    </source>
</evidence>
<gene>
    <name evidence="3" type="ORF">Tco_1019561</name>
</gene>
<protein>
    <recommendedName>
        <fullName evidence="5">Retrovirus-related Pol polyprotein from transposon TNT 1-94</fullName>
    </recommendedName>
</protein>
<evidence type="ECO:0000256" key="1">
    <source>
        <dbReference type="SAM" id="Coils"/>
    </source>
</evidence>